<evidence type="ECO:0008006" key="4">
    <source>
        <dbReference type="Google" id="ProtNLM"/>
    </source>
</evidence>
<feature type="chain" id="PRO_5046497050" description="Secreted protein" evidence="1">
    <location>
        <begin position="19"/>
        <end position="85"/>
    </location>
</feature>
<evidence type="ECO:0000313" key="3">
    <source>
        <dbReference type="Proteomes" id="UP001497453"/>
    </source>
</evidence>
<reference evidence="3" key="1">
    <citation type="submission" date="2024-04" db="EMBL/GenBank/DDBJ databases">
        <authorList>
            <person name="Shaw F."/>
            <person name="Minotto A."/>
        </authorList>
    </citation>
    <scope>NUCLEOTIDE SEQUENCE [LARGE SCALE GENOMIC DNA]</scope>
</reference>
<name>A0ABP1D827_9APHY</name>
<accession>A0ABP1D827</accession>
<dbReference type="EMBL" id="OZ037945">
    <property type="protein sequence ID" value="CAL1702879.1"/>
    <property type="molecule type" value="Genomic_DNA"/>
</dbReference>
<gene>
    <name evidence="2" type="ORF">GFSPODELE1_LOCUS4284</name>
</gene>
<dbReference type="Proteomes" id="UP001497453">
    <property type="component" value="Chromosome 2"/>
</dbReference>
<proteinExistence type="predicted"/>
<keyword evidence="3" id="KW-1185">Reference proteome</keyword>
<evidence type="ECO:0000313" key="2">
    <source>
        <dbReference type="EMBL" id="CAL1702879.1"/>
    </source>
</evidence>
<protein>
    <recommendedName>
        <fullName evidence="4">Secreted protein</fullName>
    </recommendedName>
</protein>
<sequence>MTPFLLPFFIVIYAAVQLVRPPCSSMSLARPAQEHRHVIPTIFLCFINYSHVQNPAFSHGPAISHAVSNNWYADLIQSTSPQVPN</sequence>
<feature type="signal peptide" evidence="1">
    <location>
        <begin position="1"/>
        <end position="18"/>
    </location>
</feature>
<keyword evidence="1" id="KW-0732">Signal</keyword>
<evidence type="ECO:0000256" key="1">
    <source>
        <dbReference type="SAM" id="SignalP"/>
    </source>
</evidence>
<organism evidence="2 3">
    <name type="scientific">Somion occarium</name>
    <dbReference type="NCBI Taxonomy" id="3059160"/>
    <lineage>
        <taxon>Eukaryota</taxon>
        <taxon>Fungi</taxon>
        <taxon>Dikarya</taxon>
        <taxon>Basidiomycota</taxon>
        <taxon>Agaricomycotina</taxon>
        <taxon>Agaricomycetes</taxon>
        <taxon>Polyporales</taxon>
        <taxon>Cerrenaceae</taxon>
        <taxon>Somion</taxon>
    </lineage>
</organism>